<dbReference type="Pfam" id="PF01973">
    <property type="entry name" value="MptE-like"/>
    <property type="match status" value="1"/>
</dbReference>
<dbReference type="RefSeq" id="WP_013658546.1">
    <property type="nucleotide sequence ID" value="NC_015275.1"/>
</dbReference>
<dbReference type="eggNOG" id="COG2604">
    <property type="taxonomic scope" value="Bacteria"/>
</dbReference>
<reference evidence="2 3" key="1">
    <citation type="journal article" date="2011" name="J. Bacteriol.">
        <title>Complete genome sequence of the cellulose-degrading bacterium Cellulosilyticum lentocellum.</title>
        <authorList>
            <consortium name="US DOE Joint Genome Institute"/>
            <person name="Miller D.A."/>
            <person name="Suen G."/>
            <person name="Bruce D."/>
            <person name="Copeland A."/>
            <person name="Cheng J.F."/>
            <person name="Detter C."/>
            <person name="Goodwin L.A."/>
            <person name="Han C.S."/>
            <person name="Hauser L.J."/>
            <person name="Land M.L."/>
            <person name="Lapidus A."/>
            <person name="Lucas S."/>
            <person name="Meincke L."/>
            <person name="Pitluck S."/>
            <person name="Tapia R."/>
            <person name="Teshima H."/>
            <person name="Woyke T."/>
            <person name="Fox B.G."/>
            <person name="Angert E.R."/>
            <person name="Currie C.R."/>
        </authorList>
    </citation>
    <scope>NUCLEOTIDE SEQUENCE [LARGE SCALE GENOMIC DNA]</scope>
    <source>
        <strain evidence="3">ATCC 49066 / DSM 5427 / NCIMB 11756 / RHM5</strain>
    </source>
</reference>
<feature type="domain" description="6-hydroxymethylpterin diphosphokinase MptE-like" evidence="1">
    <location>
        <begin position="191"/>
        <end position="355"/>
    </location>
</feature>
<dbReference type="EMBL" id="CP002582">
    <property type="protein sequence ID" value="ADZ85270.1"/>
    <property type="molecule type" value="Genomic_DNA"/>
</dbReference>
<name>F2JT51_CELLD</name>
<dbReference type="Proteomes" id="UP000008467">
    <property type="component" value="Chromosome"/>
</dbReference>
<accession>F2JT51</accession>
<dbReference type="KEGG" id="cle:Clole_3587"/>
<dbReference type="HOGENOM" id="CLU_026503_0_0_9"/>
<dbReference type="PANTHER" id="PTHR41786:SF1">
    <property type="entry name" value="6-HYDROXYMETHYLPTERIN DIPHOSPHOKINASE MPTE-LIKE DOMAIN-CONTAINING PROTEIN"/>
    <property type="match status" value="1"/>
</dbReference>
<dbReference type="STRING" id="642492.Clole_3587"/>
<protein>
    <recommendedName>
        <fullName evidence="1">6-hydroxymethylpterin diphosphokinase MptE-like domain-containing protein</fullName>
    </recommendedName>
</protein>
<dbReference type="InterPro" id="IPR002826">
    <property type="entry name" value="MptE-like"/>
</dbReference>
<dbReference type="AlphaFoldDB" id="F2JT51"/>
<organism evidence="2 3">
    <name type="scientific">Cellulosilyticum lentocellum (strain ATCC 49066 / DSM 5427 / NCIMB 11756 / RHM5)</name>
    <name type="common">Clostridium lentocellum</name>
    <dbReference type="NCBI Taxonomy" id="642492"/>
    <lineage>
        <taxon>Bacteria</taxon>
        <taxon>Bacillati</taxon>
        <taxon>Bacillota</taxon>
        <taxon>Clostridia</taxon>
        <taxon>Lachnospirales</taxon>
        <taxon>Cellulosilyticaceae</taxon>
        <taxon>Cellulosilyticum</taxon>
    </lineage>
</organism>
<keyword evidence="3" id="KW-1185">Reference proteome</keyword>
<evidence type="ECO:0000313" key="3">
    <source>
        <dbReference type="Proteomes" id="UP000008467"/>
    </source>
</evidence>
<evidence type="ECO:0000313" key="2">
    <source>
        <dbReference type="EMBL" id="ADZ85270.1"/>
    </source>
</evidence>
<proteinExistence type="predicted"/>
<dbReference type="PANTHER" id="PTHR41786">
    <property type="entry name" value="MOTILITY ACCESSORY FACTOR MAF"/>
    <property type="match status" value="1"/>
</dbReference>
<sequence>MIIEEIVREVKQVSVGVELCKNGLDHTLFLQNQLHKQYVLSKYNPRQSARDLIIGAQSSNKQTLWIIVGFMLGYVIDEIVSLVGNEAKIIVIEPSQEALEKQIDKIDVKEYKQYMNLHFLSGADFDTIISMYEQCLDASNFYNTNMIISETYLKFYSKYITYLVKRLKAILEKEVINHNTAKSILEPMIRNNLYNRKAILQSYDIRQHYNKYKDIPALIVSAGPSLEKNIKYINRFKGLVFTGGRTVAPVLKQGGRPDFVGVIDSSELIYDTFQGYAGCDFTLISSAHGCARVIKENTGAKYFVENSMQLTTDLLGVNLESLPIAGTVATLCLSAAVYMGCNPIVFIGQDLAYTNMQTHANSSQVFEKEKGMITVENTRLIPGYNQEQVLSSADLISFLNWIEGFIRSNPGITYINATEGGAKIEGTQQQTFEEVVNTYKCIEKPKIKHQIHIEAPHQDINERIQELLQYVKEIQQLAWHGVNLSNKLLEEMSDIRNQSKVDISTILNKLDRDVDQKIKKYCSRPLLCELFSNAYNDIMISNTYQGKLEETELEQKIRIATLNSMIYEGLEESCKRLVEVINKAMEED</sequence>
<gene>
    <name evidence="2" type="ordered locus">Clole_3587</name>
</gene>
<evidence type="ECO:0000259" key="1">
    <source>
        <dbReference type="Pfam" id="PF01973"/>
    </source>
</evidence>